<dbReference type="Proteomes" id="UP000215002">
    <property type="component" value="Chromosome"/>
</dbReference>
<protein>
    <recommendedName>
        <fullName evidence="1">BT-3044-like C-terminal domain-containing protein</fullName>
    </recommendedName>
</protein>
<dbReference type="EMBL" id="CP022743">
    <property type="protein sequence ID" value="ASU32542.1"/>
    <property type="molecule type" value="Genomic_DNA"/>
</dbReference>
<keyword evidence="3" id="KW-1185">Reference proteome</keyword>
<organism evidence="2 3">
    <name type="scientific">Mucilaginibacter xinganensis</name>
    <dbReference type="NCBI Taxonomy" id="1234841"/>
    <lineage>
        <taxon>Bacteria</taxon>
        <taxon>Pseudomonadati</taxon>
        <taxon>Bacteroidota</taxon>
        <taxon>Sphingobacteriia</taxon>
        <taxon>Sphingobacteriales</taxon>
        <taxon>Sphingobacteriaceae</taxon>
        <taxon>Mucilaginibacter</taxon>
    </lineage>
</organism>
<reference evidence="2 3" key="1">
    <citation type="submission" date="2017-08" db="EMBL/GenBank/DDBJ databases">
        <title>Complete genome sequence of Mucilaginibacter sp. strain BJC16-A31.</title>
        <authorList>
            <consortium name="Henan University of Science and Technology"/>
            <person name="You X."/>
        </authorList>
    </citation>
    <scope>NUCLEOTIDE SEQUENCE [LARGE SCALE GENOMIC DNA]</scope>
    <source>
        <strain evidence="2 3">BJC16-A31</strain>
    </source>
</reference>
<accession>A0A223NRL1</accession>
<evidence type="ECO:0000313" key="3">
    <source>
        <dbReference type="Proteomes" id="UP000215002"/>
    </source>
</evidence>
<dbReference type="RefSeq" id="WP_094569117.1">
    <property type="nucleotide sequence ID" value="NZ_CP022743.1"/>
</dbReference>
<dbReference type="OrthoDB" id="740324at2"/>
<dbReference type="AlphaFoldDB" id="A0A223NRL1"/>
<dbReference type="InterPro" id="IPR025371">
    <property type="entry name" value="BT_3044-like_C"/>
</dbReference>
<dbReference type="Pfam" id="PF14274">
    <property type="entry name" value="BT_3044-like_C"/>
    <property type="match status" value="1"/>
</dbReference>
<dbReference type="KEGG" id="muc:MuYL_0639"/>
<evidence type="ECO:0000313" key="2">
    <source>
        <dbReference type="EMBL" id="ASU32542.1"/>
    </source>
</evidence>
<dbReference type="PROSITE" id="PS51257">
    <property type="entry name" value="PROKAR_LIPOPROTEIN"/>
    <property type="match status" value="1"/>
</dbReference>
<sequence>MKNKFLQYTFLSCSLMVLFSACRKDPFKGTETLSSGKSYVYITEANGSPYTQYFDVFNDIKTVVLFTIRRDAANSADLQKAVTVTLTADADSSASSGLTAFTSDLYTFPTAADIASGGVYAGADGISVNSDGTQLTVKFAPGQFAKNVIYKVDGSKLDLSKTYGAVYKITSLSSLSQKVGYSVVAAAIAVKNAYDGNYNISGTVQRYVAGGDAEVGSLNGTIVAGKTSDVITNGPTSNFFSIYWADGSGVGGIAGLQLAVDPATNKVTVTASGNPNLKNIADQDNYYDPATKTFVLNFAWYGGAPPPTGSSRQAHVTLTYNGSR</sequence>
<proteinExistence type="predicted"/>
<gene>
    <name evidence="2" type="ORF">MuYL_0639</name>
</gene>
<name>A0A223NRL1_9SPHI</name>
<evidence type="ECO:0000259" key="1">
    <source>
        <dbReference type="Pfam" id="PF14274"/>
    </source>
</evidence>
<feature type="domain" description="BT-3044-like C-terminal" evidence="1">
    <location>
        <begin position="187"/>
        <end position="306"/>
    </location>
</feature>